<dbReference type="AlphaFoldDB" id="A0A1T8VX68"/>
<dbReference type="Proteomes" id="UP000190074">
    <property type="component" value="Unassembled WGS sequence"/>
</dbReference>
<evidence type="ECO:0000313" key="2">
    <source>
        <dbReference type="EMBL" id="SKN09616.1"/>
    </source>
</evidence>
<gene>
    <name evidence="2" type="ORF">SAMEA2259716_05869</name>
</gene>
<dbReference type="EMBL" id="FVGW01000047">
    <property type="protein sequence ID" value="SKN09616.1"/>
    <property type="molecule type" value="Genomic_DNA"/>
</dbReference>
<sequence>MPGVRGGEIAGQHPCPHTTDRIGLERGDCATDPEGAGIAFGGKLGELQTFEAAQLRPGQSVDVRVKSIGVPFAARGGEVLGH</sequence>
<evidence type="ECO:0000313" key="3">
    <source>
        <dbReference type="Proteomes" id="UP000190074"/>
    </source>
</evidence>
<name>A0A1T8VX68_9MYCO</name>
<protein>
    <submittedName>
        <fullName evidence="2">Uncharacterized protein</fullName>
    </submittedName>
</protein>
<reference evidence="2 3" key="1">
    <citation type="submission" date="2016-11" db="EMBL/GenBank/DDBJ databases">
        <authorList>
            <consortium name="Pathogen Informatics"/>
        </authorList>
    </citation>
    <scope>NUCLEOTIDE SEQUENCE [LARGE SCALE GENOMIC DNA]</scope>
    <source>
        <strain evidence="2 3">911</strain>
    </source>
</reference>
<organism evidence="2 3">
    <name type="scientific">Mycobacteroides abscessus subsp. massiliense</name>
    <dbReference type="NCBI Taxonomy" id="1962118"/>
    <lineage>
        <taxon>Bacteria</taxon>
        <taxon>Bacillati</taxon>
        <taxon>Actinomycetota</taxon>
        <taxon>Actinomycetes</taxon>
        <taxon>Mycobacteriales</taxon>
        <taxon>Mycobacteriaceae</taxon>
        <taxon>Mycobacteroides</taxon>
        <taxon>Mycobacteroides abscessus</taxon>
    </lineage>
</organism>
<feature type="region of interest" description="Disordered" evidence="1">
    <location>
        <begin position="1"/>
        <end position="26"/>
    </location>
</feature>
<accession>A0A1T8VX68</accession>
<proteinExistence type="predicted"/>
<evidence type="ECO:0000256" key="1">
    <source>
        <dbReference type="SAM" id="MobiDB-lite"/>
    </source>
</evidence>